<dbReference type="Pfam" id="PF00150">
    <property type="entry name" value="Cellulase"/>
    <property type="match status" value="1"/>
</dbReference>
<dbReference type="Proteomes" id="UP001337655">
    <property type="component" value="Unassembled WGS sequence"/>
</dbReference>
<dbReference type="GO" id="GO:0009986">
    <property type="term" value="C:cell surface"/>
    <property type="evidence" value="ECO:0007669"/>
    <property type="project" value="TreeGrafter"/>
</dbReference>
<sequence length="421" mass="47205">MLLKSALVAVCAISSACALPSWGPPHGPSGFHWGNEKIRGVNLGGWLVLEPWITPSIFQNYPKENGIVDEYTLCEKLGAKRAYNEVLRPHWDSWVQFKDFQKIKASGFNMVRIPVGHWAYNDLGPYARGAAPYIDRAIGWARQTGLKVIIDLHGAPRSQNGFDNSGHKMETPLWTTGDSVKKTLAALKKIQTKYGAPSYNDVIAGIELLNEPMATSLDFNTVKQFTRDGYGQQRAASQSRVVVFQDGFKHPSDYNGFLTPSDHDSQWVAIDHHEYQVFTDDFVAMQPWQHRQAVCNNAWAYSGADKWTFVGEWSAAMTDCAAALNGYGVGARYDGTYPGSKHVGSCENINFIETWSQQFKDDTRGYIEAQMETFEARTQGWVFWNFKTEGSPEWDAFRLIDAGVFPQPLTSRKFGAICDNN</sequence>
<dbReference type="GO" id="GO:0005576">
    <property type="term" value="C:extracellular region"/>
    <property type="evidence" value="ECO:0007669"/>
    <property type="project" value="TreeGrafter"/>
</dbReference>
<gene>
    <name evidence="8" type="primary">EXG2</name>
    <name evidence="8" type="ORF">LTR77_004061</name>
</gene>
<comment type="caution">
    <text evidence="8">The sequence shown here is derived from an EMBL/GenBank/DDBJ whole genome shotgun (WGS) entry which is preliminary data.</text>
</comment>
<dbReference type="SUPFAM" id="SSF51445">
    <property type="entry name" value="(Trans)glycosidases"/>
    <property type="match status" value="1"/>
</dbReference>
<keyword evidence="2 5" id="KW-0378">Hydrolase</keyword>
<feature type="chain" id="PRO_5043642498" evidence="6">
    <location>
        <begin position="19"/>
        <end position="421"/>
    </location>
</feature>
<dbReference type="GeneID" id="89925407"/>
<evidence type="ECO:0000259" key="7">
    <source>
        <dbReference type="Pfam" id="PF00150"/>
    </source>
</evidence>
<dbReference type="Gene3D" id="3.20.20.80">
    <property type="entry name" value="Glycosidases"/>
    <property type="match status" value="1"/>
</dbReference>
<keyword evidence="6" id="KW-0732">Signal</keyword>
<evidence type="ECO:0000313" key="9">
    <source>
        <dbReference type="Proteomes" id="UP001337655"/>
    </source>
</evidence>
<comment type="similarity">
    <text evidence="1 5">Belongs to the glycosyl hydrolase 5 (cellulase A) family.</text>
</comment>
<evidence type="ECO:0000313" key="8">
    <source>
        <dbReference type="EMBL" id="KAK5170917.1"/>
    </source>
</evidence>
<evidence type="ECO:0000256" key="1">
    <source>
        <dbReference type="ARBA" id="ARBA00005641"/>
    </source>
</evidence>
<dbReference type="GO" id="GO:0004338">
    <property type="term" value="F:glucan exo-1,3-beta-glucosidase activity"/>
    <property type="evidence" value="ECO:0007669"/>
    <property type="project" value="UniProtKB-EC"/>
</dbReference>
<dbReference type="EMBL" id="JAVRRT010000006">
    <property type="protein sequence ID" value="KAK5170917.1"/>
    <property type="molecule type" value="Genomic_DNA"/>
</dbReference>
<protein>
    <submittedName>
        <fullName evidence="8">Glucan exo-1,3-beta-glucosidase</fullName>
        <ecNumber evidence="8">3.2.1.58</ecNumber>
    </submittedName>
</protein>
<dbReference type="AlphaFoldDB" id="A0AAV9PEQ6"/>
<evidence type="ECO:0000256" key="3">
    <source>
        <dbReference type="ARBA" id="ARBA00023295"/>
    </source>
</evidence>
<keyword evidence="3 5" id="KW-0326">Glycosidase</keyword>
<dbReference type="InterPro" id="IPR001547">
    <property type="entry name" value="Glyco_hydro_5"/>
</dbReference>
<name>A0AAV9PEQ6_9PEZI</name>
<reference evidence="8 9" key="1">
    <citation type="submission" date="2023-08" db="EMBL/GenBank/DDBJ databases">
        <title>Black Yeasts Isolated from many extreme environments.</title>
        <authorList>
            <person name="Coleine C."/>
            <person name="Stajich J.E."/>
            <person name="Selbmann L."/>
        </authorList>
    </citation>
    <scope>NUCLEOTIDE SEQUENCE [LARGE SCALE GENOMIC DNA]</scope>
    <source>
        <strain evidence="8 9">CCFEE 5935</strain>
    </source>
</reference>
<feature type="domain" description="Glycoside hydrolase family 5" evidence="7">
    <location>
        <begin position="99"/>
        <end position="316"/>
    </location>
</feature>
<dbReference type="PANTHER" id="PTHR31297">
    <property type="entry name" value="GLUCAN ENDO-1,6-BETA-GLUCOSIDASE B"/>
    <property type="match status" value="1"/>
</dbReference>
<accession>A0AAV9PEQ6</accession>
<keyword evidence="4" id="KW-0961">Cell wall biogenesis/degradation</keyword>
<dbReference type="RefSeq" id="XP_064659945.1">
    <property type="nucleotide sequence ID" value="XM_064801315.1"/>
</dbReference>
<dbReference type="GO" id="GO:0071555">
    <property type="term" value="P:cell wall organization"/>
    <property type="evidence" value="ECO:0007669"/>
    <property type="project" value="UniProtKB-KW"/>
</dbReference>
<dbReference type="EC" id="3.2.1.58" evidence="8"/>
<evidence type="ECO:0000256" key="5">
    <source>
        <dbReference type="RuleBase" id="RU361153"/>
    </source>
</evidence>
<keyword evidence="9" id="KW-1185">Reference proteome</keyword>
<evidence type="ECO:0000256" key="2">
    <source>
        <dbReference type="ARBA" id="ARBA00022801"/>
    </source>
</evidence>
<proteinExistence type="inferred from homology"/>
<dbReference type="PANTHER" id="PTHR31297:SF8">
    <property type="entry name" value="GLYCOSIDE HYDROLASE FAMILY 5 DOMAIN-CONTAINING PROTEIN"/>
    <property type="match status" value="1"/>
</dbReference>
<dbReference type="InterPro" id="IPR017853">
    <property type="entry name" value="GH"/>
</dbReference>
<dbReference type="PROSITE" id="PS51257">
    <property type="entry name" value="PROKAR_LIPOPROTEIN"/>
    <property type="match status" value="1"/>
</dbReference>
<evidence type="ECO:0000256" key="4">
    <source>
        <dbReference type="ARBA" id="ARBA00023316"/>
    </source>
</evidence>
<evidence type="ECO:0000256" key="6">
    <source>
        <dbReference type="SAM" id="SignalP"/>
    </source>
</evidence>
<dbReference type="InterPro" id="IPR050386">
    <property type="entry name" value="Glycosyl_hydrolase_5"/>
</dbReference>
<dbReference type="GO" id="GO:0009251">
    <property type="term" value="P:glucan catabolic process"/>
    <property type="evidence" value="ECO:0007669"/>
    <property type="project" value="TreeGrafter"/>
</dbReference>
<organism evidence="8 9">
    <name type="scientific">Saxophila tyrrhenica</name>
    <dbReference type="NCBI Taxonomy" id="1690608"/>
    <lineage>
        <taxon>Eukaryota</taxon>
        <taxon>Fungi</taxon>
        <taxon>Dikarya</taxon>
        <taxon>Ascomycota</taxon>
        <taxon>Pezizomycotina</taxon>
        <taxon>Dothideomycetes</taxon>
        <taxon>Dothideomycetidae</taxon>
        <taxon>Mycosphaerellales</taxon>
        <taxon>Extremaceae</taxon>
        <taxon>Saxophila</taxon>
    </lineage>
</organism>
<feature type="signal peptide" evidence="6">
    <location>
        <begin position="1"/>
        <end position="18"/>
    </location>
</feature>